<dbReference type="GeneID" id="33057968"/>
<accession>A0A0H3M578</accession>
<evidence type="ECO:0000313" key="3">
    <source>
        <dbReference type="Proteomes" id="UP000001021"/>
    </source>
</evidence>
<dbReference type="InterPro" id="IPR001279">
    <property type="entry name" value="Metallo-B-lactamas"/>
</dbReference>
<name>A0A0H3M578_EHRRW</name>
<dbReference type="Gene3D" id="3.60.15.10">
    <property type="entry name" value="Ribonuclease Z/Hydroxyacylglutathione hydrolase-like"/>
    <property type="match status" value="1"/>
</dbReference>
<protein>
    <submittedName>
        <fullName evidence="2">PhnP protein</fullName>
    </submittedName>
</protein>
<dbReference type="InterPro" id="IPR036866">
    <property type="entry name" value="RibonucZ/Hydroxyglut_hydro"/>
</dbReference>
<dbReference type="KEGG" id="erw:ERWE_CDS_01430"/>
<dbReference type="RefSeq" id="WP_011154831.1">
    <property type="nucleotide sequence ID" value="NC_005295.2"/>
</dbReference>
<dbReference type="Proteomes" id="UP000001021">
    <property type="component" value="Chromosome"/>
</dbReference>
<dbReference type="PANTHER" id="PTHR42663">
    <property type="entry name" value="HYDROLASE C777.06C-RELATED-RELATED"/>
    <property type="match status" value="1"/>
</dbReference>
<keyword evidence="3" id="KW-1185">Reference proteome</keyword>
<proteinExistence type="predicted"/>
<sequence>MKITILGSGSSSGVPIIGCDCSACKSHLQYNKRTRASALFENNGTKLLVDTTPDLRIQALQHNLSSVDGILYTHFHSDHCDGISDLQPFVPTNELNTVHIYSDVMTLCSLVASNSYFFIRGIVSKWKKCHYLTPNIMYYYQEYNIGSFRILMIKQDHGVADCNGFIFNNQVAYCTDVKSFPKKSFDLLYKIKVLILGCLKYEESFAHSSVNTCLEWVAELKPETTIFTHMSHDLEYYSLIDYIKSRIDANVIVGYDGLQFVI</sequence>
<dbReference type="EMBL" id="CR925678">
    <property type="protein sequence ID" value="CAI26637.1"/>
    <property type="molecule type" value="Genomic_DNA"/>
</dbReference>
<organism evidence="2 3">
    <name type="scientific">Ehrlichia ruminantium (strain Welgevonden)</name>
    <dbReference type="NCBI Taxonomy" id="254945"/>
    <lineage>
        <taxon>Bacteria</taxon>
        <taxon>Pseudomonadati</taxon>
        <taxon>Pseudomonadota</taxon>
        <taxon>Alphaproteobacteria</taxon>
        <taxon>Rickettsiales</taxon>
        <taxon>Anaplasmataceae</taxon>
        <taxon>Ehrlichia</taxon>
    </lineage>
</organism>
<reference evidence="2 3" key="1">
    <citation type="journal article" date="2006" name="J. Bacteriol.">
        <title>Comparative genomic analysis of three strains of Ehrlichia ruminantium reveals an active process of genome size plasticity.</title>
        <authorList>
            <person name="Frutos R."/>
            <person name="Viari A."/>
            <person name="Ferraz C."/>
            <person name="Morgat A."/>
            <person name="Eychenie S."/>
            <person name="Kandassami Y."/>
            <person name="Chantal I."/>
            <person name="Bensaid A."/>
            <person name="Coissac E."/>
            <person name="Vachiery N."/>
            <person name="Demaille J."/>
            <person name="Martinez D."/>
        </authorList>
    </citation>
    <scope>NUCLEOTIDE SEQUENCE [LARGE SCALE GENOMIC DNA]</scope>
    <source>
        <strain evidence="2 3">Welgevonden</strain>
    </source>
</reference>
<feature type="domain" description="Metallo-beta-lactamase" evidence="1">
    <location>
        <begin position="46"/>
        <end position="230"/>
    </location>
</feature>
<dbReference type="CDD" id="cd16279">
    <property type="entry name" value="metallo-hydrolase-like_MBL-fold"/>
    <property type="match status" value="1"/>
</dbReference>
<evidence type="ECO:0000259" key="1">
    <source>
        <dbReference type="Pfam" id="PF12706"/>
    </source>
</evidence>
<dbReference type="KEGG" id="eru:Erum1470"/>
<dbReference type="eggNOG" id="COG1235">
    <property type="taxonomic scope" value="Bacteria"/>
</dbReference>
<dbReference type="AlphaFoldDB" id="A0A0H3M578"/>
<evidence type="ECO:0000313" key="2">
    <source>
        <dbReference type="EMBL" id="CAI26637.1"/>
    </source>
</evidence>
<dbReference type="SUPFAM" id="SSF56281">
    <property type="entry name" value="Metallo-hydrolase/oxidoreductase"/>
    <property type="match status" value="1"/>
</dbReference>
<dbReference type="HOGENOM" id="CLU_044538_2_1_5"/>
<dbReference type="PANTHER" id="PTHR42663:SF6">
    <property type="entry name" value="HYDROLASE C777.06C-RELATED"/>
    <property type="match status" value="1"/>
</dbReference>
<gene>
    <name evidence="2" type="primary">phnP</name>
    <name evidence="2" type="ordered locus">ERWE_CDS_01430</name>
</gene>
<dbReference type="Pfam" id="PF12706">
    <property type="entry name" value="Lactamase_B_2"/>
    <property type="match status" value="1"/>
</dbReference>